<evidence type="ECO:0000256" key="3">
    <source>
        <dbReference type="SAM" id="MobiDB-lite"/>
    </source>
</evidence>
<feature type="compositionally biased region" description="Polar residues" evidence="3">
    <location>
        <begin position="1"/>
        <end position="10"/>
    </location>
</feature>
<name>A0A6C0EDR9_9ZZZZ</name>
<feature type="compositionally biased region" description="Basic and acidic residues" evidence="3">
    <location>
        <begin position="14"/>
        <end position="23"/>
    </location>
</feature>
<comment type="subcellular location">
    <subcellularLocation>
        <location evidence="1">Virion</location>
    </subcellularLocation>
</comment>
<accession>A0A6C0EDR9</accession>
<proteinExistence type="predicted"/>
<dbReference type="InterPro" id="IPR004972">
    <property type="entry name" value="P4B"/>
</dbReference>
<sequence length="582" mass="67243">MDNFQKNSQRNRSHKETSSLDDEVKKLIRKGNEKVTSSDFTKLREKYDEAHVDEIQKSYLEKHHLISKRGKKLAKFIKRKYGDQQYPFHVLLEYAKKVKTHYGLSDDEFVEFQRIYEQELIGLKSPDVLAVTTNMMKVLGSINIDYHGFGFKLNDTDYKHLQEILRLNASSKPLHAQTVLQSMQYRDCDFEALTGEFKRELGHKPGDHVHPVIAAMFLPKIDSLDNHFIHGNISGIVKARYNNEALSTRPDFELFDSITRDPNDIVCDNKSSLLDLLNRCQLQNQLWNCILNLRNGQYYNASFREFVTSIDICKLNKQDNPDLIYGRYDGTILKRLLSSFSFRPTIVSTMPVYNVINMNPYVQNIRPVVTNVPMINLRLPPSISDNTPISLSDALEQHQFFIDNGVVVPKHTSLIYSKGVLFFFVDRRANIIRYNDMQPFNINRLPASVSGFERLNDREIDFELEFPIRGDIYKLRSVVIADVNSNAPERNLVVGSSSMFVIHSDIEQKILQNEYFLYDPMGVIDPVLNNNQKLENRGPISQLYYAPGLGPEGTSFNERARKYGIIFMYELAKDDTKGEVMF</sequence>
<dbReference type="GO" id="GO:0044423">
    <property type="term" value="C:virion component"/>
    <property type="evidence" value="ECO:0007669"/>
    <property type="project" value="UniProtKB-KW"/>
</dbReference>
<evidence type="ECO:0000313" key="4">
    <source>
        <dbReference type="EMBL" id="QHT26882.1"/>
    </source>
</evidence>
<dbReference type="EMBL" id="MN739803">
    <property type="protein sequence ID" value="QHT26882.1"/>
    <property type="molecule type" value="Genomic_DNA"/>
</dbReference>
<evidence type="ECO:0000256" key="2">
    <source>
        <dbReference type="ARBA" id="ARBA00022844"/>
    </source>
</evidence>
<keyword evidence="2" id="KW-0946">Virion</keyword>
<evidence type="ECO:0000256" key="1">
    <source>
        <dbReference type="ARBA" id="ARBA00004328"/>
    </source>
</evidence>
<dbReference type="AlphaFoldDB" id="A0A6C0EDR9"/>
<organism evidence="4">
    <name type="scientific">viral metagenome</name>
    <dbReference type="NCBI Taxonomy" id="1070528"/>
    <lineage>
        <taxon>unclassified sequences</taxon>
        <taxon>metagenomes</taxon>
        <taxon>organismal metagenomes</taxon>
    </lineage>
</organism>
<feature type="region of interest" description="Disordered" evidence="3">
    <location>
        <begin position="1"/>
        <end position="23"/>
    </location>
</feature>
<protein>
    <submittedName>
        <fullName evidence="4">Uncharacterized protein</fullName>
    </submittedName>
</protein>
<dbReference type="Pfam" id="PF03292">
    <property type="entry name" value="Pox_P4B"/>
    <property type="match status" value="1"/>
</dbReference>
<reference evidence="4" key="1">
    <citation type="journal article" date="2020" name="Nature">
        <title>Giant virus diversity and host interactions through global metagenomics.</title>
        <authorList>
            <person name="Schulz F."/>
            <person name="Roux S."/>
            <person name="Paez-Espino D."/>
            <person name="Jungbluth S."/>
            <person name="Walsh D.A."/>
            <person name="Denef V.J."/>
            <person name="McMahon K.D."/>
            <person name="Konstantinidis K.T."/>
            <person name="Eloe-Fadrosh E.A."/>
            <person name="Kyrpides N.C."/>
            <person name="Woyke T."/>
        </authorList>
    </citation>
    <scope>NUCLEOTIDE SEQUENCE</scope>
    <source>
        <strain evidence="4">GVMAG-M-3300023179-2</strain>
    </source>
</reference>